<feature type="transmembrane region" description="Helical" evidence="1">
    <location>
        <begin position="90"/>
        <end position="107"/>
    </location>
</feature>
<dbReference type="SUPFAM" id="SSF55008">
    <property type="entry name" value="HMA, heavy metal-associated domain"/>
    <property type="match status" value="1"/>
</dbReference>
<feature type="transmembrane region" description="Helical" evidence="1">
    <location>
        <begin position="161"/>
        <end position="179"/>
    </location>
</feature>
<dbReference type="InterPro" id="IPR025509">
    <property type="entry name" value="DUF4396"/>
</dbReference>
<gene>
    <name evidence="3" type="ORF">METZ01_LOCUS381226</name>
</gene>
<dbReference type="Pfam" id="PF14342">
    <property type="entry name" value="DUF4396"/>
    <property type="match status" value="1"/>
</dbReference>
<dbReference type="PROSITE" id="PS50846">
    <property type="entry name" value="HMA_2"/>
    <property type="match status" value="1"/>
</dbReference>
<feature type="domain" description="HMA" evidence="2">
    <location>
        <begin position="3"/>
        <end position="67"/>
    </location>
</feature>
<dbReference type="InterPro" id="IPR036163">
    <property type="entry name" value="HMA_dom_sf"/>
</dbReference>
<sequence>VSETVTLDVGGMTCDGCAGRVRDALEGVAGVASAEVSHETGFAIVSHSGVSRDLMTGAVRTIGYTVDGQAEEYHWGDRSVWKQSANNTKWCLLGCSIGEFGTLWYYQQNGIHHHASWDIVTPWSDAFAPWIIFLFLLPLINGLITSVMLETAILVRAQMDFGNALSTALGMSFIGMLMMEISMEATDLLYTGGQLGLDIRAVIPMLIVGFLTPWPYNYWRLKKYGMACH</sequence>
<evidence type="ECO:0000313" key="3">
    <source>
        <dbReference type="EMBL" id="SVD28372.1"/>
    </source>
</evidence>
<name>A0A382U340_9ZZZZ</name>
<evidence type="ECO:0000256" key="1">
    <source>
        <dbReference type="SAM" id="Phobius"/>
    </source>
</evidence>
<evidence type="ECO:0000259" key="2">
    <source>
        <dbReference type="PROSITE" id="PS50846"/>
    </source>
</evidence>
<dbReference type="Pfam" id="PF00403">
    <property type="entry name" value="HMA"/>
    <property type="match status" value="1"/>
</dbReference>
<proteinExistence type="predicted"/>
<dbReference type="Gene3D" id="3.30.70.100">
    <property type="match status" value="1"/>
</dbReference>
<feature type="transmembrane region" description="Helical" evidence="1">
    <location>
        <begin position="127"/>
        <end position="149"/>
    </location>
</feature>
<dbReference type="GO" id="GO:0046872">
    <property type="term" value="F:metal ion binding"/>
    <property type="evidence" value="ECO:0007669"/>
    <property type="project" value="InterPro"/>
</dbReference>
<dbReference type="CDD" id="cd00371">
    <property type="entry name" value="HMA"/>
    <property type="match status" value="1"/>
</dbReference>
<organism evidence="3">
    <name type="scientific">marine metagenome</name>
    <dbReference type="NCBI Taxonomy" id="408172"/>
    <lineage>
        <taxon>unclassified sequences</taxon>
        <taxon>metagenomes</taxon>
        <taxon>ecological metagenomes</taxon>
    </lineage>
</organism>
<accession>A0A382U340</accession>
<feature type="non-terminal residue" evidence="3">
    <location>
        <position position="1"/>
    </location>
</feature>
<keyword evidence="1" id="KW-1133">Transmembrane helix</keyword>
<dbReference type="AlphaFoldDB" id="A0A382U340"/>
<protein>
    <recommendedName>
        <fullName evidence="2">HMA domain-containing protein</fullName>
    </recommendedName>
</protein>
<dbReference type="InterPro" id="IPR006121">
    <property type="entry name" value="HMA_dom"/>
</dbReference>
<feature type="transmembrane region" description="Helical" evidence="1">
    <location>
        <begin position="199"/>
        <end position="216"/>
    </location>
</feature>
<keyword evidence="1" id="KW-0472">Membrane</keyword>
<reference evidence="3" key="1">
    <citation type="submission" date="2018-05" db="EMBL/GenBank/DDBJ databases">
        <authorList>
            <person name="Lanie J.A."/>
            <person name="Ng W.-L."/>
            <person name="Kazmierczak K.M."/>
            <person name="Andrzejewski T.M."/>
            <person name="Davidsen T.M."/>
            <person name="Wayne K.J."/>
            <person name="Tettelin H."/>
            <person name="Glass J.I."/>
            <person name="Rusch D."/>
            <person name="Podicherti R."/>
            <person name="Tsui H.-C.T."/>
            <person name="Winkler M.E."/>
        </authorList>
    </citation>
    <scope>NUCLEOTIDE SEQUENCE</scope>
</reference>
<keyword evidence="1" id="KW-0812">Transmembrane</keyword>
<dbReference type="EMBL" id="UINC01140936">
    <property type="protein sequence ID" value="SVD28372.1"/>
    <property type="molecule type" value="Genomic_DNA"/>
</dbReference>